<keyword evidence="2" id="KW-1185">Reference proteome</keyword>
<dbReference type="EMBL" id="JALNTZ010000010">
    <property type="protein sequence ID" value="KAJ3639383.1"/>
    <property type="molecule type" value="Genomic_DNA"/>
</dbReference>
<comment type="caution">
    <text evidence="1">The sequence shown here is derived from an EMBL/GenBank/DDBJ whole genome shotgun (WGS) entry which is preliminary data.</text>
</comment>
<dbReference type="Proteomes" id="UP001168821">
    <property type="component" value="Unassembled WGS sequence"/>
</dbReference>
<sequence>MLIHAYKTRKEWSELCIPFEVVDKRAASLEKCRPDRSYCLLQGHGSQRPNSRGGLRSCNHAYPANPSDDCDTPSAHAFDVSVRRSVISSNRRRNYPYYPRKLFVLIFWFV</sequence>
<reference evidence="1" key="1">
    <citation type="journal article" date="2023" name="G3 (Bethesda)">
        <title>Whole genome assemblies of Zophobas morio and Tenebrio molitor.</title>
        <authorList>
            <person name="Kaur S."/>
            <person name="Stinson S.A."/>
            <person name="diCenzo G.C."/>
        </authorList>
    </citation>
    <scope>NUCLEOTIDE SEQUENCE</scope>
    <source>
        <strain evidence="1">QUZm001</strain>
    </source>
</reference>
<accession>A0AA38M0P4</accession>
<protein>
    <submittedName>
        <fullName evidence="1">Uncharacterized protein</fullName>
    </submittedName>
</protein>
<gene>
    <name evidence="1" type="ORF">Zmor_002744</name>
</gene>
<name>A0AA38M0P4_9CUCU</name>
<proteinExistence type="predicted"/>
<dbReference type="AlphaFoldDB" id="A0AA38M0P4"/>
<evidence type="ECO:0000313" key="1">
    <source>
        <dbReference type="EMBL" id="KAJ3639383.1"/>
    </source>
</evidence>
<evidence type="ECO:0000313" key="2">
    <source>
        <dbReference type="Proteomes" id="UP001168821"/>
    </source>
</evidence>
<organism evidence="1 2">
    <name type="scientific">Zophobas morio</name>
    <dbReference type="NCBI Taxonomy" id="2755281"/>
    <lineage>
        <taxon>Eukaryota</taxon>
        <taxon>Metazoa</taxon>
        <taxon>Ecdysozoa</taxon>
        <taxon>Arthropoda</taxon>
        <taxon>Hexapoda</taxon>
        <taxon>Insecta</taxon>
        <taxon>Pterygota</taxon>
        <taxon>Neoptera</taxon>
        <taxon>Endopterygota</taxon>
        <taxon>Coleoptera</taxon>
        <taxon>Polyphaga</taxon>
        <taxon>Cucujiformia</taxon>
        <taxon>Tenebrionidae</taxon>
        <taxon>Zophobas</taxon>
    </lineage>
</organism>